<comment type="caution">
    <text evidence="10">The sequence shown here is derived from an EMBL/GenBank/DDBJ whole genome shotgun (WGS) entry which is preliminary data.</text>
</comment>
<feature type="domain" description="DUF4010" evidence="9">
    <location>
        <begin position="180"/>
        <end position="400"/>
    </location>
</feature>
<dbReference type="InterPro" id="IPR025105">
    <property type="entry name" value="DUF4010"/>
</dbReference>
<dbReference type="InterPro" id="IPR049177">
    <property type="entry name" value="MgtC_SapB_SrpB_YhiD_N"/>
</dbReference>
<keyword evidence="3" id="KW-1003">Cell membrane</keyword>
<keyword evidence="6 7" id="KW-0472">Membrane</keyword>
<keyword evidence="4 7" id="KW-0812">Transmembrane</keyword>
<feature type="transmembrane region" description="Helical" evidence="7">
    <location>
        <begin position="204"/>
        <end position="228"/>
    </location>
</feature>
<feature type="transmembrane region" description="Helical" evidence="7">
    <location>
        <begin position="36"/>
        <end position="56"/>
    </location>
</feature>
<evidence type="ECO:0000256" key="1">
    <source>
        <dbReference type="ARBA" id="ARBA00004651"/>
    </source>
</evidence>
<evidence type="ECO:0000256" key="3">
    <source>
        <dbReference type="ARBA" id="ARBA00022475"/>
    </source>
</evidence>
<feature type="transmembrane region" description="Helical" evidence="7">
    <location>
        <begin position="376"/>
        <end position="395"/>
    </location>
</feature>
<evidence type="ECO:0000313" key="10">
    <source>
        <dbReference type="EMBL" id="HIP97860.1"/>
    </source>
</evidence>
<feature type="transmembrane region" description="Helical" evidence="7">
    <location>
        <begin position="89"/>
        <end position="108"/>
    </location>
</feature>
<evidence type="ECO:0000256" key="6">
    <source>
        <dbReference type="ARBA" id="ARBA00023136"/>
    </source>
</evidence>
<gene>
    <name evidence="10" type="ORF">EYH37_00615</name>
</gene>
<organism evidence="10 11">
    <name type="scientific">Aquifex aeolicus</name>
    <dbReference type="NCBI Taxonomy" id="63363"/>
    <lineage>
        <taxon>Bacteria</taxon>
        <taxon>Pseudomonadati</taxon>
        <taxon>Aquificota</taxon>
        <taxon>Aquificia</taxon>
        <taxon>Aquificales</taxon>
        <taxon>Aquificaceae</taxon>
        <taxon>Aquifex</taxon>
    </lineage>
</organism>
<evidence type="ECO:0000256" key="4">
    <source>
        <dbReference type="ARBA" id="ARBA00022692"/>
    </source>
</evidence>
<dbReference type="EMBL" id="DQVE01000006">
    <property type="protein sequence ID" value="HIP97860.1"/>
    <property type="molecule type" value="Genomic_DNA"/>
</dbReference>
<dbReference type="InterPro" id="IPR003416">
    <property type="entry name" value="MgtC/SapB/SrpB/YhiD_fam"/>
</dbReference>
<keyword evidence="5 7" id="KW-1133">Transmembrane helix</keyword>
<feature type="transmembrane region" description="Helical" evidence="7">
    <location>
        <begin position="62"/>
        <end position="82"/>
    </location>
</feature>
<dbReference type="PANTHER" id="PTHR39084">
    <property type="entry name" value="MEMBRANE PROTEIN-RELATED"/>
    <property type="match status" value="1"/>
</dbReference>
<evidence type="ECO:0000256" key="7">
    <source>
        <dbReference type="SAM" id="Phobius"/>
    </source>
</evidence>
<evidence type="ECO:0000256" key="2">
    <source>
        <dbReference type="ARBA" id="ARBA00009298"/>
    </source>
</evidence>
<protein>
    <submittedName>
        <fullName evidence="10">MgtC/SapB family protein</fullName>
    </submittedName>
</protein>
<evidence type="ECO:0000256" key="5">
    <source>
        <dbReference type="ARBA" id="ARBA00022989"/>
    </source>
</evidence>
<feature type="transmembrane region" description="Helical" evidence="7">
    <location>
        <begin position="6"/>
        <end position="24"/>
    </location>
</feature>
<feature type="transmembrane region" description="Helical" evidence="7">
    <location>
        <begin position="407"/>
        <end position="426"/>
    </location>
</feature>
<reference evidence="10" key="1">
    <citation type="journal article" date="2020" name="ISME J.">
        <title>Gammaproteobacteria mediating utilization of methyl-, sulfur- and petroleum organic compounds in deep ocean hydrothermal plumes.</title>
        <authorList>
            <person name="Zhou Z."/>
            <person name="Liu Y."/>
            <person name="Pan J."/>
            <person name="Cron B.R."/>
            <person name="Toner B.M."/>
            <person name="Anantharaman K."/>
            <person name="Breier J.A."/>
            <person name="Dick G.J."/>
            <person name="Li M."/>
        </authorList>
    </citation>
    <scope>NUCLEOTIDE SEQUENCE</scope>
    <source>
        <strain evidence="10">SZUA-1501</strain>
    </source>
</reference>
<feature type="domain" description="MgtC/SapB/SrpB/YhiD N-terminal" evidence="8">
    <location>
        <begin position="13"/>
        <end position="133"/>
    </location>
</feature>
<dbReference type="Proteomes" id="UP000606463">
    <property type="component" value="Unassembled WGS sequence"/>
</dbReference>
<dbReference type="Pfam" id="PF13194">
    <property type="entry name" value="DUF4010"/>
    <property type="match status" value="1"/>
</dbReference>
<dbReference type="PRINTS" id="PR01837">
    <property type="entry name" value="MGTCSAPBPROT"/>
</dbReference>
<dbReference type="AlphaFoldDB" id="A0A9D0YMU3"/>
<dbReference type="GO" id="GO:0005886">
    <property type="term" value="C:plasma membrane"/>
    <property type="evidence" value="ECO:0007669"/>
    <property type="project" value="UniProtKB-SubCell"/>
</dbReference>
<evidence type="ECO:0000313" key="11">
    <source>
        <dbReference type="Proteomes" id="UP000606463"/>
    </source>
</evidence>
<accession>A0A9D0YMU3</accession>
<comment type="similarity">
    <text evidence="2">Belongs to the MgtC/SapB family.</text>
</comment>
<proteinExistence type="inferred from homology"/>
<dbReference type="PANTHER" id="PTHR39084:SF1">
    <property type="entry name" value="DUF4010 DOMAIN-CONTAINING PROTEIN"/>
    <property type="match status" value="1"/>
</dbReference>
<feature type="transmembrane region" description="Helical" evidence="7">
    <location>
        <begin position="313"/>
        <end position="332"/>
    </location>
</feature>
<name>A0A9D0YMU3_AQUAO</name>
<evidence type="ECO:0000259" key="9">
    <source>
        <dbReference type="Pfam" id="PF13194"/>
    </source>
</evidence>
<feature type="transmembrane region" description="Helical" evidence="7">
    <location>
        <begin position="173"/>
        <end position="192"/>
    </location>
</feature>
<sequence>MQEFFTGEEFKFLLSLLVGFLIGLEREIRGKLGRDVFAGIRTFPLISVLGTLSAWISEHYFSHFVLVSYLGLVVLSAVNYFAGVQRRTGITTEVAVFLTFTFGVLIYFGFYYETVFFAVVTTLLLATKRALEGFALHLSAEDLFPFLQFLVLSALIYPVLPDREIFYGFNPKSVWKFIFLVSSVSFIGYLLLKVYTSKGETKGLVKTLLITAVLGGSVSSTAVTLSYSKLSREIPSLTSAFFLGIVISWIIMAIRVLLLAGFIAPELLKPLISLFFPFIAVMFLIGLNFYLKENISPEGDLKLGGKVNLKNPFSWGEIVQFAAVYTAVAILGKILKEQLGDKGLLILAATSGVVDVDPITIALADMFAQNRVGLHLVLGGILLAVISNNFFKALYAYLFGSGKMKKLILFLVGANVFYTLIGLFVLKVT</sequence>
<feature type="transmembrane region" description="Helical" evidence="7">
    <location>
        <begin position="271"/>
        <end position="291"/>
    </location>
</feature>
<evidence type="ECO:0000259" key="8">
    <source>
        <dbReference type="Pfam" id="PF02308"/>
    </source>
</evidence>
<feature type="transmembrane region" description="Helical" evidence="7">
    <location>
        <begin position="143"/>
        <end position="161"/>
    </location>
</feature>
<feature type="transmembrane region" description="Helical" evidence="7">
    <location>
        <begin position="240"/>
        <end position="264"/>
    </location>
</feature>
<comment type="subcellular location">
    <subcellularLocation>
        <location evidence="1">Cell membrane</location>
        <topology evidence="1">Multi-pass membrane protein</topology>
    </subcellularLocation>
</comment>
<dbReference type="Pfam" id="PF02308">
    <property type="entry name" value="MgtC"/>
    <property type="match status" value="1"/>
</dbReference>